<dbReference type="AlphaFoldDB" id="A0A6L2JCB9"/>
<organism evidence="2">
    <name type="scientific">Tanacetum cinerariifolium</name>
    <name type="common">Dalmatian daisy</name>
    <name type="synonym">Chrysanthemum cinerariifolium</name>
    <dbReference type="NCBI Taxonomy" id="118510"/>
    <lineage>
        <taxon>Eukaryota</taxon>
        <taxon>Viridiplantae</taxon>
        <taxon>Streptophyta</taxon>
        <taxon>Embryophyta</taxon>
        <taxon>Tracheophyta</taxon>
        <taxon>Spermatophyta</taxon>
        <taxon>Magnoliopsida</taxon>
        <taxon>eudicotyledons</taxon>
        <taxon>Gunneridae</taxon>
        <taxon>Pentapetalae</taxon>
        <taxon>asterids</taxon>
        <taxon>campanulids</taxon>
        <taxon>Asterales</taxon>
        <taxon>Asteraceae</taxon>
        <taxon>Asteroideae</taxon>
        <taxon>Anthemideae</taxon>
        <taxon>Anthemidinae</taxon>
        <taxon>Tanacetum</taxon>
    </lineage>
</organism>
<evidence type="ECO:0000256" key="1">
    <source>
        <dbReference type="SAM" id="MobiDB-lite"/>
    </source>
</evidence>
<gene>
    <name evidence="2" type="ORF">Tci_006348</name>
</gene>
<feature type="compositionally biased region" description="Polar residues" evidence="1">
    <location>
        <begin position="1"/>
        <end position="10"/>
    </location>
</feature>
<name>A0A6L2JCB9_TANCI</name>
<protein>
    <submittedName>
        <fullName evidence="2">Uncharacterized protein</fullName>
    </submittedName>
</protein>
<accession>A0A6L2JCB9</accession>
<reference evidence="2" key="1">
    <citation type="journal article" date="2019" name="Sci. Rep.">
        <title>Draft genome of Tanacetum cinerariifolium, the natural source of mosquito coil.</title>
        <authorList>
            <person name="Yamashiro T."/>
            <person name="Shiraishi A."/>
            <person name="Satake H."/>
            <person name="Nakayama K."/>
        </authorList>
    </citation>
    <scope>NUCLEOTIDE SEQUENCE</scope>
</reference>
<evidence type="ECO:0000313" key="2">
    <source>
        <dbReference type="EMBL" id="GEU34370.1"/>
    </source>
</evidence>
<feature type="non-terminal residue" evidence="2">
    <location>
        <position position="1"/>
    </location>
</feature>
<proteinExistence type="predicted"/>
<comment type="caution">
    <text evidence="2">The sequence shown here is derived from an EMBL/GenBank/DDBJ whole genome shotgun (WGS) entry which is preliminary data.</text>
</comment>
<feature type="region of interest" description="Disordered" evidence="1">
    <location>
        <begin position="1"/>
        <end position="59"/>
    </location>
</feature>
<dbReference type="EMBL" id="BKCJ010000568">
    <property type="protein sequence ID" value="GEU34370.1"/>
    <property type="molecule type" value="Genomic_DNA"/>
</dbReference>
<feature type="compositionally biased region" description="Polar residues" evidence="1">
    <location>
        <begin position="45"/>
        <end position="57"/>
    </location>
</feature>
<sequence>QEPQRTSPRFTQKPPIQHKKPTIPVNSFSQSKPTTEARKPIPNRHSLNSNPFSSKSVQARRAAEYNRNLYVDISQFVDCSSKSVKTKPQQAKRVVNTSGNARKNTKEEVARIVTIWKPTGRRFNLCDFYGTQKYTEHILKPSELTPCVSPSTNATLNMKLTLDPLELSPSVSSSPSSTITIVSWFSDHSLSDRKASPLVHLFPSALHNILWSKGRIIADSDAETFKDQAYSILNL</sequence>
<feature type="compositionally biased region" description="Polar residues" evidence="1">
    <location>
        <begin position="24"/>
        <end position="34"/>
    </location>
</feature>